<evidence type="ECO:0000256" key="4">
    <source>
        <dbReference type="SAM" id="Coils"/>
    </source>
</evidence>
<organism evidence="6 7">
    <name type="scientific">Jannaschia aquimarina</name>
    <dbReference type="NCBI Taxonomy" id="935700"/>
    <lineage>
        <taxon>Bacteria</taxon>
        <taxon>Pseudomonadati</taxon>
        <taxon>Pseudomonadota</taxon>
        <taxon>Alphaproteobacteria</taxon>
        <taxon>Rhodobacterales</taxon>
        <taxon>Roseobacteraceae</taxon>
        <taxon>Jannaschia</taxon>
    </lineage>
</organism>
<dbReference type="SUPFAM" id="SSF58104">
    <property type="entry name" value="Methyl-accepting chemotaxis protein (MCP) signaling domain"/>
    <property type="match status" value="1"/>
</dbReference>
<sequence length="268" mass="29612">MINPQISSDPDHAAAALPFVPRFEVDLDPDLRPDVDLGVAMRAVVTQPFVLRMNGMRMMMYLASMMLARDPALAAACREGLDRATKGLEVITTLYTDIDSVGELHPLSRDCLLQVAAACPSLGSVFARHRENVATCRDRHARGEDAQSEFERAANYANGPMTDEIIKLHDESGAIVQKARNLIEEEARRAQTRAMEARDRISEAAKTVQIISLNARVEAARAGEAGRTFGVIAQEIRELSRETEEAGLEIGEAVDWIIDRIFSRPTKR</sequence>
<dbReference type="Pfam" id="PF00015">
    <property type="entry name" value="MCPsignal"/>
    <property type="match status" value="1"/>
</dbReference>
<proteinExistence type="inferred from homology"/>
<evidence type="ECO:0000256" key="2">
    <source>
        <dbReference type="ARBA" id="ARBA00029447"/>
    </source>
</evidence>
<dbReference type="GO" id="GO:0007165">
    <property type="term" value="P:signal transduction"/>
    <property type="evidence" value="ECO:0007669"/>
    <property type="project" value="UniProtKB-KW"/>
</dbReference>
<keyword evidence="3" id="KW-0807">Transducer</keyword>
<dbReference type="PANTHER" id="PTHR43531">
    <property type="entry name" value="PROTEIN ICFG"/>
    <property type="match status" value="1"/>
</dbReference>
<dbReference type="AlphaFoldDB" id="A0A0D1D8X7"/>
<dbReference type="InterPro" id="IPR051310">
    <property type="entry name" value="MCP_chemotaxis"/>
</dbReference>
<evidence type="ECO:0000259" key="5">
    <source>
        <dbReference type="PROSITE" id="PS50111"/>
    </source>
</evidence>
<protein>
    <submittedName>
        <fullName evidence="6">Mcp3 protein</fullName>
    </submittedName>
</protein>
<feature type="domain" description="Methyl-accepting transducer" evidence="5">
    <location>
        <begin position="201"/>
        <end position="261"/>
    </location>
</feature>
<dbReference type="Gene3D" id="1.10.287.950">
    <property type="entry name" value="Methyl-accepting chemotaxis protein"/>
    <property type="match status" value="1"/>
</dbReference>
<comment type="similarity">
    <text evidence="2">Belongs to the methyl-accepting chemotaxis (MCP) protein family.</text>
</comment>
<keyword evidence="7" id="KW-1185">Reference proteome</keyword>
<dbReference type="PATRIC" id="fig|935700.4.peg.2001"/>
<dbReference type="EMBL" id="JYFE01000036">
    <property type="protein sequence ID" value="KIT16338.1"/>
    <property type="molecule type" value="Genomic_DNA"/>
</dbReference>
<evidence type="ECO:0000256" key="1">
    <source>
        <dbReference type="ARBA" id="ARBA00022500"/>
    </source>
</evidence>
<feature type="coiled-coil region" evidence="4">
    <location>
        <begin position="180"/>
        <end position="207"/>
    </location>
</feature>
<comment type="caution">
    <text evidence="6">The sequence shown here is derived from an EMBL/GenBank/DDBJ whole genome shotgun (WGS) entry which is preliminary data.</text>
</comment>
<evidence type="ECO:0000313" key="6">
    <source>
        <dbReference type="EMBL" id="KIT16338.1"/>
    </source>
</evidence>
<dbReference type="PANTHER" id="PTHR43531:SF11">
    <property type="entry name" value="METHYL-ACCEPTING CHEMOTAXIS PROTEIN 3"/>
    <property type="match status" value="1"/>
</dbReference>
<dbReference type="PROSITE" id="PS50111">
    <property type="entry name" value="CHEMOTAXIS_TRANSDUC_2"/>
    <property type="match status" value="1"/>
</dbReference>
<dbReference type="RefSeq" id="WP_084629661.1">
    <property type="nucleotide sequence ID" value="NZ_FZPF01000009.1"/>
</dbReference>
<gene>
    <name evidence="6" type="primary">mcp3</name>
    <name evidence="6" type="ORF">jaqu_19340</name>
</gene>
<dbReference type="Proteomes" id="UP000032232">
    <property type="component" value="Unassembled WGS sequence"/>
</dbReference>
<accession>A0A0D1D8X7</accession>
<keyword evidence="1" id="KW-0145">Chemotaxis</keyword>
<evidence type="ECO:0000256" key="3">
    <source>
        <dbReference type="PROSITE-ProRule" id="PRU00284"/>
    </source>
</evidence>
<dbReference type="InterPro" id="IPR004089">
    <property type="entry name" value="MCPsignal_dom"/>
</dbReference>
<dbReference type="GO" id="GO:0006935">
    <property type="term" value="P:chemotaxis"/>
    <property type="evidence" value="ECO:0007669"/>
    <property type="project" value="UniProtKB-KW"/>
</dbReference>
<dbReference type="STRING" id="935700.jaqu_19340"/>
<keyword evidence="4" id="KW-0175">Coiled coil</keyword>
<evidence type="ECO:0000313" key="7">
    <source>
        <dbReference type="Proteomes" id="UP000032232"/>
    </source>
</evidence>
<reference evidence="6 7" key="1">
    <citation type="submission" date="2015-02" db="EMBL/GenBank/DDBJ databases">
        <title>Genome Sequence of Jannaschia aquimarina DSM28248, a member of the Roseobacter clade.</title>
        <authorList>
            <person name="Voget S."/>
            <person name="Daniel R."/>
        </authorList>
    </citation>
    <scope>NUCLEOTIDE SEQUENCE [LARGE SCALE GENOMIC DNA]</scope>
    <source>
        <strain evidence="6 7">GSW-M26</strain>
    </source>
</reference>
<dbReference type="GO" id="GO:0016020">
    <property type="term" value="C:membrane"/>
    <property type="evidence" value="ECO:0007669"/>
    <property type="project" value="InterPro"/>
</dbReference>
<name>A0A0D1D8X7_9RHOB</name>